<evidence type="ECO:0000256" key="1">
    <source>
        <dbReference type="ARBA" id="ARBA00022679"/>
    </source>
</evidence>
<keyword evidence="1" id="KW-0808">Transferase</keyword>
<accession>A0ABV1RV39</accession>
<dbReference type="GO" id="GO:0032259">
    <property type="term" value="P:methylation"/>
    <property type="evidence" value="ECO:0007669"/>
    <property type="project" value="UniProtKB-KW"/>
</dbReference>
<dbReference type="PANTHER" id="PTHR43861">
    <property type="entry name" value="TRANS-ACONITATE 2-METHYLTRANSFERASE-RELATED"/>
    <property type="match status" value="1"/>
</dbReference>
<dbReference type="CDD" id="cd02440">
    <property type="entry name" value="AdoMet_MTases"/>
    <property type="match status" value="1"/>
</dbReference>
<dbReference type="EMBL" id="JBEOKT010000008">
    <property type="protein sequence ID" value="MER2997997.1"/>
    <property type="molecule type" value="Genomic_DNA"/>
</dbReference>
<dbReference type="SUPFAM" id="SSF53335">
    <property type="entry name" value="S-adenosyl-L-methionine-dependent methyltransferases"/>
    <property type="match status" value="1"/>
</dbReference>
<dbReference type="Proteomes" id="UP001476807">
    <property type="component" value="Unassembled WGS sequence"/>
</dbReference>
<dbReference type="RefSeq" id="WP_350412448.1">
    <property type="nucleotide sequence ID" value="NZ_JBEOKT010000008.1"/>
</dbReference>
<evidence type="ECO:0000313" key="3">
    <source>
        <dbReference type="EMBL" id="MER2997997.1"/>
    </source>
</evidence>
<proteinExistence type="predicted"/>
<dbReference type="Gene3D" id="3.40.50.150">
    <property type="entry name" value="Vaccinia Virus protein VP39"/>
    <property type="match status" value="1"/>
</dbReference>
<dbReference type="GO" id="GO:0008168">
    <property type="term" value="F:methyltransferase activity"/>
    <property type="evidence" value="ECO:0007669"/>
    <property type="project" value="UniProtKB-KW"/>
</dbReference>
<keyword evidence="3" id="KW-0489">Methyltransferase</keyword>
<keyword evidence="4" id="KW-1185">Reference proteome</keyword>
<dbReference type="InterPro" id="IPR029063">
    <property type="entry name" value="SAM-dependent_MTases_sf"/>
</dbReference>
<feature type="domain" description="Methyltransferase" evidence="2">
    <location>
        <begin position="60"/>
        <end position="153"/>
    </location>
</feature>
<dbReference type="InterPro" id="IPR041698">
    <property type="entry name" value="Methyltransf_25"/>
</dbReference>
<evidence type="ECO:0000313" key="4">
    <source>
        <dbReference type="Proteomes" id="UP001476807"/>
    </source>
</evidence>
<reference evidence="3 4" key="1">
    <citation type="submission" date="2024-06" db="EMBL/GenBank/DDBJ databases">
        <title>Pontibacter populi HYL7-15.</title>
        <authorList>
            <person name="Kim M.K."/>
        </authorList>
    </citation>
    <scope>NUCLEOTIDE SEQUENCE [LARGE SCALE GENOMIC DNA]</scope>
    <source>
        <strain evidence="3 4">HYL7-15</strain>
    </source>
</reference>
<evidence type="ECO:0000259" key="2">
    <source>
        <dbReference type="Pfam" id="PF13649"/>
    </source>
</evidence>
<organism evidence="3 4">
    <name type="scientific">Pontibacter populi</name>
    <dbReference type="NCBI Taxonomy" id="890055"/>
    <lineage>
        <taxon>Bacteria</taxon>
        <taxon>Pseudomonadati</taxon>
        <taxon>Bacteroidota</taxon>
        <taxon>Cytophagia</taxon>
        <taxon>Cytophagales</taxon>
        <taxon>Hymenobacteraceae</taxon>
        <taxon>Pontibacter</taxon>
    </lineage>
</organism>
<gene>
    <name evidence="3" type="ORF">ABS362_10610</name>
</gene>
<name>A0ABV1RV39_9BACT</name>
<dbReference type="Pfam" id="PF13649">
    <property type="entry name" value="Methyltransf_25"/>
    <property type="match status" value="1"/>
</dbReference>
<comment type="caution">
    <text evidence="3">The sequence shown here is derived from an EMBL/GenBank/DDBJ whole genome shotgun (WGS) entry which is preliminary data.</text>
</comment>
<protein>
    <submittedName>
        <fullName evidence="3">Methyltransferase domain-containing protein</fullName>
    </submittedName>
</protein>
<sequence length="239" mass="27665">MLALRSNQPELMDDLTLSGEELRKNLRELEIINNWLGGHKVVLDALDKLTNNYKNQPVTIADIGCGGGDTLTTIAKWAKRKSVAVELTGIDANNFMVNYAREHCRNYNNITIAQHDVFSSEFAQQQYDIIVCSLFCHHFTDKQLVQLFRQLYSQAKVAVIVNDLHRHWFAYYSIKYITKLFSGSRLVQNDAPLSVWRAFKRGELQQLLDQAGITNYSLRWMWAFRWQLVLNKPIPETQV</sequence>